<accession>A0A183HT59</accession>
<organism evidence="1">
    <name type="scientific">Onchocerca flexuosa</name>
    <dbReference type="NCBI Taxonomy" id="387005"/>
    <lineage>
        <taxon>Eukaryota</taxon>
        <taxon>Metazoa</taxon>
        <taxon>Ecdysozoa</taxon>
        <taxon>Nematoda</taxon>
        <taxon>Chromadorea</taxon>
        <taxon>Rhabditida</taxon>
        <taxon>Spirurina</taxon>
        <taxon>Spiruromorpha</taxon>
        <taxon>Filarioidea</taxon>
        <taxon>Onchocercidae</taxon>
        <taxon>Onchocerca</taxon>
    </lineage>
</organism>
<reference evidence="1" key="1">
    <citation type="submission" date="2016-06" db="UniProtKB">
        <authorList>
            <consortium name="WormBaseParasite"/>
        </authorList>
    </citation>
    <scope>IDENTIFICATION</scope>
</reference>
<proteinExistence type="predicted"/>
<dbReference type="GO" id="GO:0008081">
    <property type="term" value="F:phosphoric diester hydrolase activity"/>
    <property type="evidence" value="ECO:0007669"/>
    <property type="project" value="InterPro"/>
</dbReference>
<dbReference type="SUPFAM" id="SSF51695">
    <property type="entry name" value="PLC-like phosphodiesterases"/>
    <property type="match status" value="1"/>
</dbReference>
<protein>
    <submittedName>
        <fullName evidence="1">DEP domain-containing protein</fullName>
    </submittedName>
</protein>
<dbReference type="InterPro" id="IPR017946">
    <property type="entry name" value="PLC-like_Pdiesterase_TIM-brl"/>
</dbReference>
<dbReference type="GO" id="GO:0006629">
    <property type="term" value="P:lipid metabolic process"/>
    <property type="evidence" value="ECO:0007669"/>
    <property type="project" value="InterPro"/>
</dbReference>
<dbReference type="STRING" id="387005.A0A183HT59"/>
<dbReference type="AlphaFoldDB" id="A0A183HT59"/>
<sequence>LCFFKVCQAIVTLTVNSIIRQPTGTFEARFGRRATRALVDWLRQNGHSYRSNINVIVADFVDENDFCNTMIDLNK</sequence>
<name>A0A183HT59_9BILA</name>
<evidence type="ECO:0000313" key="1">
    <source>
        <dbReference type="WBParaSite" id="OFLC_0001067101-mRNA-1"/>
    </source>
</evidence>
<dbReference type="WBParaSite" id="OFLC_0001067101-mRNA-1">
    <property type="protein sequence ID" value="OFLC_0001067101-mRNA-1"/>
    <property type="gene ID" value="OFLC_0001067101"/>
</dbReference>